<dbReference type="PANTHER" id="PTHR43527:SF2">
    <property type="entry name" value="4-DIPHOSPHOCYTIDYL-2-C-METHYL-D-ERYTHRITOL KINASE, CHLOROPLASTIC"/>
    <property type="match status" value="1"/>
</dbReference>
<evidence type="ECO:0000256" key="9">
    <source>
        <dbReference type="ARBA" id="ARBA00032554"/>
    </source>
</evidence>
<feature type="binding site" evidence="10">
    <location>
        <begin position="108"/>
        <end position="118"/>
    </location>
    <ligand>
        <name>ATP</name>
        <dbReference type="ChEBI" id="CHEBI:30616"/>
    </ligand>
</feature>
<dbReference type="RefSeq" id="WP_044427575.1">
    <property type="nucleotide sequence ID" value="NZ_BJYZ01000017.1"/>
</dbReference>
<dbReference type="AlphaFoldDB" id="A0A512DT47"/>
<evidence type="ECO:0000256" key="6">
    <source>
        <dbReference type="ARBA" id="ARBA00022777"/>
    </source>
</evidence>
<keyword evidence="4 10" id="KW-0808">Transferase</keyword>
<dbReference type="Gene3D" id="3.30.230.10">
    <property type="match status" value="1"/>
</dbReference>
<feature type="active site" evidence="10">
    <location>
        <position position="150"/>
    </location>
</feature>
<dbReference type="Pfam" id="PF00288">
    <property type="entry name" value="GHMP_kinases_N"/>
    <property type="match status" value="1"/>
</dbReference>
<dbReference type="HAMAP" id="MF_00061">
    <property type="entry name" value="IspE"/>
    <property type="match status" value="1"/>
</dbReference>
<evidence type="ECO:0000256" key="7">
    <source>
        <dbReference type="ARBA" id="ARBA00022840"/>
    </source>
</evidence>
<evidence type="ECO:0000256" key="4">
    <source>
        <dbReference type="ARBA" id="ARBA00022679"/>
    </source>
</evidence>
<comment type="catalytic activity">
    <reaction evidence="10">
        <text>4-CDP-2-C-methyl-D-erythritol + ATP = 4-CDP-2-C-methyl-D-erythritol 2-phosphate + ADP + H(+)</text>
        <dbReference type="Rhea" id="RHEA:18437"/>
        <dbReference type="ChEBI" id="CHEBI:15378"/>
        <dbReference type="ChEBI" id="CHEBI:30616"/>
        <dbReference type="ChEBI" id="CHEBI:57823"/>
        <dbReference type="ChEBI" id="CHEBI:57919"/>
        <dbReference type="ChEBI" id="CHEBI:456216"/>
        <dbReference type="EC" id="2.7.1.148"/>
    </reaction>
</comment>
<evidence type="ECO:0000256" key="3">
    <source>
        <dbReference type="ARBA" id="ARBA00017473"/>
    </source>
</evidence>
<dbReference type="InterPro" id="IPR020568">
    <property type="entry name" value="Ribosomal_Su5_D2-typ_SF"/>
</dbReference>
<dbReference type="NCBIfam" id="NF011202">
    <property type="entry name" value="PRK14608.1"/>
    <property type="match status" value="1"/>
</dbReference>
<dbReference type="Gene3D" id="3.30.70.890">
    <property type="entry name" value="GHMP kinase, C-terminal domain"/>
    <property type="match status" value="1"/>
</dbReference>
<dbReference type="Pfam" id="PF08544">
    <property type="entry name" value="GHMP_kinases_C"/>
    <property type="match status" value="1"/>
</dbReference>
<gene>
    <name evidence="10 13" type="primary">ispE</name>
    <name evidence="13" type="ORF">SAE02_37950</name>
</gene>
<keyword evidence="8 10" id="KW-0414">Isoprene biosynthesis</keyword>
<sequence>MTVSSDPGTDGVITEEAPAKLNLYLHVLGRRPDGYHELDSLVAFADVADTIGVRPADGLSLTIDGPFASSLAAEPASGNLVTRAARLLAESVGRSDPAVAITLTKRLPVASGIGGGSADAAATLRALARLWGLGADHPSLGPLAARLGADIPVCLTGRSAYFGGIGDIVDPAPPLPSCAVVLVNPGIPLSTPAVFKARSGPFSTAARLSGDRAPTDAAGFAGLLASRHNDLTAPALSLVPEIGTVLEALSSAPGCLLARLSGSGATCFALFGDEATARAAAAKIKAAQPDWWVVPGKLSA</sequence>
<name>A0A512DT47_9PROT</name>
<comment type="function">
    <text evidence="10">Catalyzes the phosphorylation of the position 2 hydroxy group of 4-diphosphocytidyl-2C-methyl-D-erythritol.</text>
</comment>
<evidence type="ECO:0000313" key="14">
    <source>
        <dbReference type="Proteomes" id="UP000321523"/>
    </source>
</evidence>
<evidence type="ECO:0000259" key="11">
    <source>
        <dbReference type="Pfam" id="PF00288"/>
    </source>
</evidence>
<evidence type="ECO:0000256" key="5">
    <source>
        <dbReference type="ARBA" id="ARBA00022741"/>
    </source>
</evidence>
<dbReference type="PIRSF" id="PIRSF010376">
    <property type="entry name" value="IspE"/>
    <property type="match status" value="1"/>
</dbReference>
<feature type="active site" evidence="10">
    <location>
        <position position="20"/>
    </location>
</feature>
<dbReference type="NCBIfam" id="TIGR00154">
    <property type="entry name" value="ispE"/>
    <property type="match status" value="1"/>
</dbReference>
<evidence type="ECO:0000256" key="8">
    <source>
        <dbReference type="ARBA" id="ARBA00023229"/>
    </source>
</evidence>
<dbReference type="InterPro" id="IPR013750">
    <property type="entry name" value="GHMP_kinase_C_dom"/>
</dbReference>
<evidence type="ECO:0000256" key="2">
    <source>
        <dbReference type="ARBA" id="ARBA00012052"/>
    </source>
</evidence>
<dbReference type="EC" id="2.7.1.148" evidence="2 10"/>
<accession>A0A512DT47</accession>
<evidence type="ECO:0000259" key="12">
    <source>
        <dbReference type="Pfam" id="PF08544"/>
    </source>
</evidence>
<feature type="domain" description="GHMP kinase N-terminal" evidence="11">
    <location>
        <begin position="79"/>
        <end position="157"/>
    </location>
</feature>
<dbReference type="InterPro" id="IPR036554">
    <property type="entry name" value="GHMP_kinase_C_sf"/>
</dbReference>
<dbReference type="EMBL" id="BJYZ01000017">
    <property type="protein sequence ID" value="GEO39647.1"/>
    <property type="molecule type" value="Genomic_DNA"/>
</dbReference>
<dbReference type="GO" id="GO:0050515">
    <property type="term" value="F:4-(cytidine 5'-diphospho)-2-C-methyl-D-erythritol kinase activity"/>
    <property type="evidence" value="ECO:0007669"/>
    <property type="project" value="UniProtKB-UniRule"/>
</dbReference>
<evidence type="ECO:0000313" key="13">
    <source>
        <dbReference type="EMBL" id="GEO39647.1"/>
    </source>
</evidence>
<dbReference type="InterPro" id="IPR004424">
    <property type="entry name" value="IspE"/>
</dbReference>
<dbReference type="GO" id="GO:0005524">
    <property type="term" value="F:ATP binding"/>
    <property type="evidence" value="ECO:0007669"/>
    <property type="project" value="UniProtKB-UniRule"/>
</dbReference>
<reference evidence="13 14" key="1">
    <citation type="submission" date="2019-07" db="EMBL/GenBank/DDBJ databases">
        <title>Whole genome shotgun sequence of Skermanella aerolata NBRC 106429.</title>
        <authorList>
            <person name="Hosoyama A."/>
            <person name="Uohara A."/>
            <person name="Ohji S."/>
            <person name="Ichikawa N."/>
        </authorList>
    </citation>
    <scope>NUCLEOTIDE SEQUENCE [LARGE SCALE GENOMIC DNA]</scope>
    <source>
        <strain evidence="13 14">NBRC 106429</strain>
    </source>
</reference>
<proteinExistence type="inferred from homology"/>
<keyword evidence="5 10" id="KW-0547">Nucleotide-binding</keyword>
<dbReference type="PANTHER" id="PTHR43527">
    <property type="entry name" value="4-DIPHOSPHOCYTIDYL-2-C-METHYL-D-ERYTHRITOL KINASE, CHLOROPLASTIC"/>
    <property type="match status" value="1"/>
</dbReference>
<keyword evidence="14" id="KW-1185">Reference proteome</keyword>
<feature type="domain" description="GHMP kinase C-terminal" evidence="12">
    <location>
        <begin position="224"/>
        <end position="287"/>
    </location>
</feature>
<dbReference type="GO" id="GO:0016114">
    <property type="term" value="P:terpenoid biosynthetic process"/>
    <property type="evidence" value="ECO:0007669"/>
    <property type="project" value="UniProtKB-UniRule"/>
</dbReference>
<dbReference type="UniPathway" id="UPA00056">
    <property type="reaction ID" value="UER00094"/>
</dbReference>
<keyword evidence="6 10" id="KW-0418">Kinase</keyword>
<comment type="pathway">
    <text evidence="10">Isoprenoid biosynthesis; isopentenyl diphosphate biosynthesis via DXP pathway; isopentenyl diphosphate from 1-deoxy-D-xylulose 5-phosphate: step 3/6.</text>
</comment>
<organism evidence="13 14">
    <name type="scientific">Skermanella aerolata</name>
    <dbReference type="NCBI Taxonomy" id="393310"/>
    <lineage>
        <taxon>Bacteria</taxon>
        <taxon>Pseudomonadati</taxon>
        <taxon>Pseudomonadota</taxon>
        <taxon>Alphaproteobacteria</taxon>
        <taxon>Rhodospirillales</taxon>
        <taxon>Azospirillaceae</taxon>
        <taxon>Skermanella</taxon>
    </lineage>
</organism>
<dbReference type="GO" id="GO:0019288">
    <property type="term" value="P:isopentenyl diphosphate biosynthetic process, methylerythritol 4-phosphate pathway"/>
    <property type="evidence" value="ECO:0007669"/>
    <property type="project" value="UniProtKB-UniRule"/>
</dbReference>
<evidence type="ECO:0000256" key="10">
    <source>
        <dbReference type="HAMAP-Rule" id="MF_00061"/>
    </source>
</evidence>
<protein>
    <recommendedName>
        <fullName evidence="3 10">4-diphosphocytidyl-2-C-methyl-D-erythritol kinase</fullName>
        <shortName evidence="10">CMK</shortName>
        <ecNumber evidence="2 10">2.7.1.148</ecNumber>
    </recommendedName>
    <alternativeName>
        <fullName evidence="9 10">4-(cytidine-5'-diphospho)-2-C-methyl-D-erythritol kinase</fullName>
    </alternativeName>
</protein>
<dbReference type="SUPFAM" id="SSF55060">
    <property type="entry name" value="GHMP Kinase, C-terminal domain"/>
    <property type="match status" value="1"/>
</dbReference>
<dbReference type="InterPro" id="IPR006204">
    <property type="entry name" value="GHMP_kinase_N_dom"/>
</dbReference>
<comment type="caution">
    <text evidence="13">The sequence shown here is derived from an EMBL/GenBank/DDBJ whole genome shotgun (WGS) entry which is preliminary data.</text>
</comment>
<keyword evidence="7 10" id="KW-0067">ATP-binding</keyword>
<dbReference type="OrthoDB" id="9809438at2"/>
<dbReference type="SUPFAM" id="SSF54211">
    <property type="entry name" value="Ribosomal protein S5 domain 2-like"/>
    <property type="match status" value="1"/>
</dbReference>
<dbReference type="InterPro" id="IPR014721">
    <property type="entry name" value="Ribsml_uS5_D2-typ_fold_subgr"/>
</dbReference>
<evidence type="ECO:0000256" key="1">
    <source>
        <dbReference type="ARBA" id="ARBA00009684"/>
    </source>
</evidence>
<comment type="similarity">
    <text evidence="1 10">Belongs to the GHMP kinase family. IspE subfamily.</text>
</comment>
<dbReference type="Proteomes" id="UP000321523">
    <property type="component" value="Unassembled WGS sequence"/>
</dbReference>